<dbReference type="AlphaFoldDB" id="G0J350"/>
<dbReference type="HOGENOM" id="CLU_149210_0_0_10"/>
<organism evidence="1 2">
    <name type="scientific">Cyclobacterium marinum (strain ATCC 25205 / DSM 745 / LMG 13164 / NCIMB 1802)</name>
    <name type="common">Flectobacillus marinus</name>
    <dbReference type="NCBI Taxonomy" id="880070"/>
    <lineage>
        <taxon>Bacteria</taxon>
        <taxon>Pseudomonadati</taxon>
        <taxon>Bacteroidota</taxon>
        <taxon>Cytophagia</taxon>
        <taxon>Cytophagales</taxon>
        <taxon>Cyclobacteriaceae</taxon>
        <taxon>Cyclobacterium</taxon>
    </lineage>
</organism>
<evidence type="ECO:0008006" key="3">
    <source>
        <dbReference type="Google" id="ProtNLM"/>
    </source>
</evidence>
<dbReference type="eggNOG" id="COG2236">
    <property type="taxonomic scope" value="Bacteria"/>
</dbReference>
<sequence length="136" mass="14961">MNAPLEITFGAISDALHSFDFPEIDVVLGLSEGGKAPALMIAHQLGVSLKIIDFSETLESNALAQFEDGEGDPSLEFYGHHRILIVDAIALSDNKLPLIKKRIKVEDVYSFALFGEADYVLFPKVKSKVKMPWEIG</sequence>
<accession>G0J350</accession>
<protein>
    <recommendedName>
        <fullName evidence="3">Phosphoribosyltransferase</fullName>
    </recommendedName>
</protein>
<dbReference type="OrthoDB" id="997861at2"/>
<evidence type="ECO:0000313" key="2">
    <source>
        <dbReference type="Proteomes" id="UP000001635"/>
    </source>
</evidence>
<dbReference type="Proteomes" id="UP000001635">
    <property type="component" value="Chromosome"/>
</dbReference>
<name>G0J350_CYCMS</name>
<reference evidence="2" key="1">
    <citation type="submission" date="2011-07" db="EMBL/GenBank/DDBJ databases">
        <title>The complete genome of Cyclobacterium marinum DSM 745.</title>
        <authorList>
            <person name="Lucas S."/>
            <person name="Han J."/>
            <person name="Lapidus A."/>
            <person name="Bruce D."/>
            <person name="Goodwin L."/>
            <person name="Pitluck S."/>
            <person name="Peters L."/>
            <person name="Kyrpides N."/>
            <person name="Mavromatis K."/>
            <person name="Ivanova N."/>
            <person name="Ovchinnikova G."/>
            <person name="Chertkov O."/>
            <person name="Detter J.C."/>
            <person name="Tapia R."/>
            <person name="Han C."/>
            <person name="Land M."/>
            <person name="Hauser L."/>
            <person name="Markowitz V."/>
            <person name="Cheng J.-F."/>
            <person name="Hugenholtz P."/>
            <person name="Woyke T."/>
            <person name="Wu D."/>
            <person name="Tindall B."/>
            <person name="Schuetze A."/>
            <person name="Brambilla E."/>
            <person name="Klenk H.-P."/>
            <person name="Eisen J.A."/>
        </authorList>
    </citation>
    <scope>NUCLEOTIDE SEQUENCE [LARGE SCALE GENOMIC DNA]</scope>
    <source>
        <strain evidence="2">ATCC 25205 / DSM 745 / LMG 13164 / NCIMB 1802</strain>
    </source>
</reference>
<dbReference type="RefSeq" id="WP_014022626.1">
    <property type="nucleotide sequence ID" value="NC_015914.1"/>
</dbReference>
<dbReference type="KEGG" id="cmr:Cycma_4660"/>
<gene>
    <name evidence="1" type="ordered locus">Cycma_4660</name>
</gene>
<dbReference type="EMBL" id="CP002955">
    <property type="protein sequence ID" value="AEL28346.1"/>
    <property type="molecule type" value="Genomic_DNA"/>
</dbReference>
<evidence type="ECO:0000313" key="1">
    <source>
        <dbReference type="EMBL" id="AEL28346.1"/>
    </source>
</evidence>
<keyword evidence="2" id="KW-1185">Reference proteome</keyword>
<proteinExistence type="predicted"/>